<dbReference type="OrthoDB" id="5321006at2759"/>
<dbReference type="AlphaFoldDB" id="A0A9W8BP08"/>
<sequence length="325" mass="35846">MSGPPQTPTRFPPNQQFAARPGMPGHMALGTPTQQQRPAMMQFRPGMQMSPQQQQQQQQMYLAAAANRGMAVGNMTPQMQAQYNQQLQQQYLHQQQMNGQMRPTMPNMQGSPAGVRPGAAMQQQQQQAMYAGNAGMVSAGVAMHGQQPHPALIQPHTPTQAARKRKGRPSNDIAPGAAGDGGAGSGDELDNLQPHNISLARYQNSHNLMSEVFVALPTSTISLPKHYYEDLEKDAVSGELDALSSSLERCESEHASRMQDIQKSRDGFAEIIKTLVSAKDEDVDAIKRELESQFAMEFVNNPYRTVERIPIDRIEPVENAVYKQL</sequence>
<accession>A0A9W8BP08</accession>
<protein>
    <recommendedName>
        <fullName evidence="2">SWI/SNF and RSC complexes subunit Ssr4 C-terminal domain-containing protein</fullName>
    </recommendedName>
</protein>
<feature type="region of interest" description="Disordered" evidence="1">
    <location>
        <begin position="1"/>
        <end position="35"/>
    </location>
</feature>
<feature type="domain" description="SWI/SNF and RSC complexes subunit Ssr4 C-terminal" evidence="2">
    <location>
        <begin position="185"/>
        <end position="214"/>
    </location>
</feature>
<reference evidence="3" key="1">
    <citation type="submission" date="2022-07" db="EMBL/GenBank/DDBJ databases">
        <title>Phylogenomic reconstructions and comparative analyses of Kickxellomycotina fungi.</title>
        <authorList>
            <person name="Reynolds N.K."/>
            <person name="Stajich J.E."/>
            <person name="Barry K."/>
            <person name="Grigoriev I.V."/>
            <person name="Crous P."/>
            <person name="Smith M.E."/>
        </authorList>
    </citation>
    <scope>NUCLEOTIDE SEQUENCE</scope>
    <source>
        <strain evidence="3">IMI 214461</strain>
    </source>
</reference>
<gene>
    <name evidence="3" type="ORF">H4R26_000368</name>
</gene>
<feature type="region of interest" description="Disordered" evidence="1">
    <location>
        <begin position="148"/>
        <end position="192"/>
    </location>
</feature>
<dbReference type="EMBL" id="JANBQF010000010">
    <property type="protein sequence ID" value="KAJ2008163.1"/>
    <property type="molecule type" value="Genomic_DNA"/>
</dbReference>
<comment type="caution">
    <text evidence="3">The sequence shown here is derived from an EMBL/GenBank/DDBJ whole genome shotgun (WGS) entry which is preliminary data.</text>
</comment>
<keyword evidence="4" id="KW-1185">Reference proteome</keyword>
<evidence type="ECO:0000313" key="4">
    <source>
        <dbReference type="Proteomes" id="UP001150907"/>
    </source>
</evidence>
<dbReference type="Proteomes" id="UP001150907">
    <property type="component" value="Unassembled WGS sequence"/>
</dbReference>
<feature type="compositionally biased region" description="Pro residues" evidence="1">
    <location>
        <begin position="1"/>
        <end position="11"/>
    </location>
</feature>
<dbReference type="InterPro" id="IPR046464">
    <property type="entry name" value="SWI-SNF_Ssr4_C"/>
</dbReference>
<proteinExistence type="predicted"/>
<evidence type="ECO:0000259" key="2">
    <source>
        <dbReference type="Pfam" id="PF20497"/>
    </source>
</evidence>
<dbReference type="Pfam" id="PF20497">
    <property type="entry name" value="SWI-SNF_Ssr4_C"/>
    <property type="match status" value="1"/>
</dbReference>
<evidence type="ECO:0000256" key="1">
    <source>
        <dbReference type="SAM" id="MobiDB-lite"/>
    </source>
</evidence>
<evidence type="ECO:0000313" key="3">
    <source>
        <dbReference type="EMBL" id="KAJ2008163.1"/>
    </source>
</evidence>
<name>A0A9W8BP08_9FUNG</name>
<organism evidence="3 4">
    <name type="scientific">Coemansia thaxteri</name>
    <dbReference type="NCBI Taxonomy" id="2663907"/>
    <lineage>
        <taxon>Eukaryota</taxon>
        <taxon>Fungi</taxon>
        <taxon>Fungi incertae sedis</taxon>
        <taxon>Zoopagomycota</taxon>
        <taxon>Kickxellomycotina</taxon>
        <taxon>Kickxellomycetes</taxon>
        <taxon>Kickxellales</taxon>
        <taxon>Kickxellaceae</taxon>
        <taxon>Coemansia</taxon>
    </lineage>
</organism>